<sequence length="940" mass="104069">MTSSQQPQDIDGLLKLEDSISDSPRYRAQMRQFDDYVNNLESSIQGLSKASKALHQTSLEYSARWTDVVSRVTAISKISPAKDPKIEQQLAGLGEVLMEIERGRMLHSEQLQQILVQPMETELGESGLITQVKNARRRADVLQSEYESQLARLMSRKPNESAIEQMEGSVESAKCHYINQMQKLSLDFNRLASVKRADFLESFLSLIYAQYAFYHQTFASLRDSEPAMRSLGAHVAASRRQAQESIDSDKQYMVSAQSLDQKRRSRKQNSGGSLDNSTVYVQVGQYEDEEEEDDDDEEDEYQDDYGYDEVGQNESKKSALKENEHGGRFGQGPEAKQSNRQSTADSNTKQVSGNANAIQQTHQRSIASISLSHDGQFLMCGYLFLRSQYSLMASWQRRWFEIIDGQLVHFQREDERDRESVPLHLCMVKQSSVAGSQDRRNVFELIAPNRTYILQAERGQELDAWKASLKQTIEASLYSHNPAKIQPAIVTATRSSSQPLSNAAPGSPLNFATANPAVTSALGSRNSGGNLSSVSIESLAISSDIQARASRMTLMRRPAGNDRCVDCGLSGPEWAAINLGVLMCIECSGIHRSLGVHVSKVRSVKLDNWEPELMHIMQRLGNSRVNKIFEANKPAADEPQKPTEQSFRDVKQPYILQKYSNRLYMDKPASIQDAEAKLIDAVRAADIPLALQALAQGADPNAYDQKTGSTPLIEAVGMSDFGMMELLFLWGADPNIRAKMTATAYLTESPKTRPSDKKPTLAEIAGGTALHWATRQGNVQAVWYLVRRGAQWDTPDAYGLLPLDIALEDSNVSVVMALRYAAFQKASGLQPGSVGSTLRPRMSPSSTGLSGNAATEPVDMLDMNDSFIREWAIPQYLPPVPSGSPTTDAKAAADQYASCSRSSSEEDFTEFAGSDTNHASAYDDKAYLPNDLRFPGKSTF</sequence>
<feature type="compositionally biased region" description="Polar residues" evidence="7">
    <location>
        <begin position="268"/>
        <end position="278"/>
    </location>
</feature>
<dbReference type="SUPFAM" id="SSF57863">
    <property type="entry name" value="ArfGap/RecO-like zinc finger"/>
    <property type="match status" value="1"/>
</dbReference>
<organism evidence="10 11">
    <name type="scientific">Coemansia asiatica</name>
    <dbReference type="NCBI Taxonomy" id="1052880"/>
    <lineage>
        <taxon>Eukaryota</taxon>
        <taxon>Fungi</taxon>
        <taxon>Fungi incertae sedis</taxon>
        <taxon>Zoopagomycota</taxon>
        <taxon>Kickxellomycotina</taxon>
        <taxon>Kickxellomycetes</taxon>
        <taxon>Kickxellales</taxon>
        <taxon>Kickxellaceae</taxon>
        <taxon>Coemansia</taxon>
    </lineage>
</organism>
<reference evidence="10" key="1">
    <citation type="submission" date="2022-07" db="EMBL/GenBank/DDBJ databases">
        <title>Phylogenomic reconstructions and comparative analyses of Kickxellomycotina fungi.</title>
        <authorList>
            <person name="Reynolds N.K."/>
            <person name="Stajich J.E."/>
            <person name="Barry K."/>
            <person name="Grigoriev I.V."/>
            <person name="Crous P."/>
            <person name="Smith M.E."/>
        </authorList>
    </citation>
    <scope>NUCLEOTIDE SEQUENCE</scope>
    <source>
        <strain evidence="10">NBRC 105413</strain>
    </source>
</reference>
<dbReference type="SMART" id="SM00248">
    <property type="entry name" value="ANK"/>
    <property type="match status" value="2"/>
</dbReference>
<dbReference type="Pfam" id="PF00023">
    <property type="entry name" value="Ank"/>
    <property type="match status" value="1"/>
</dbReference>
<dbReference type="InterPro" id="IPR002110">
    <property type="entry name" value="Ankyrin_rpt"/>
</dbReference>
<dbReference type="Gene3D" id="1.25.40.20">
    <property type="entry name" value="Ankyrin repeat-containing domain"/>
    <property type="match status" value="1"/>
</dbReference>
<feature type="domain" description="Arf-GAP" evidence="9">
    <location>
        <begin position="549"/>
        <end position="676"/>
    </location>
</feature>
<evidence type="ECO:0000313" key="10">
    <source>
        <dbReference type="EMBL" id="KAJ1647472.1"/>
    </source>
</evidence>
<feature type="compositionally biased region" description="Polar residues" evidence="7">
    <location>
        <begin position="336"/>
        <end position="356"/>
    </location>
</feature>
<evidence type="ECO:0000256" key="7">
    <source>
        <dbReference type="SAM" id="MobiDB-lite"/>
    </source>
</evidence>
<dbReference type="Gene3D" id="1.20.1270.60">
    <property type="entry name" value="Arfaptin homology (AH) domain/BAR domain"/>
    <property type="match status" value="1"/>
</dbReference>
<evidence type="ECO:0000259" key="9">
    <source>
        <dbReference type="PROSITE" id="PS50115"/>
    </source>
</evidence>
<keyword evidence="11" id="KW-1185">Reference proteome</keyword>
<evidence type="ECO:0000259" key="8">
    <source>
        <dbReference type="PROSITE" id="PS50003"/>
    </source>
</evidence>
<keyword evidence="5" id="KW-0040">ANK repeat</keyword>
<evidence type="ECO:0000256" key="4">
    <source>
        <dbReference type="ARBA" id="ARBA00022833"/>
    </source>
</evidence>
<evidence type="ECO:0000256" key="3">
    <source>
        <dbReference type="ARBA" id="ARBA00022771"/>
    </source>
</evidence>
<keyword evidence="4" id="KW-0862">Zinc</keyword>
<dbReference type="InterPro" id="IPR027267">
    <property type="entry name" value="AH/BAR_dom_sf"/>
</dbReference>
<evidence type="ECO:0000256" key="5">
    <source>
        <dbReference type="PROSITE-ProRule" id="PRU00023"/>
    </source>
</evidence>
<feature type="repeat" description="ANK" evidence="5">
    <location>
        <begin position="707"/>
        <end position="739"/>
    </location>
</feature>
<feature type="region of interest" description="Disordered" evidence="7">
    <location>
        <begin position="241"/>
        <end position="356"/>
    </location>
</feature>
<feature type="compositionally biased region" description="Polar residues" evidence="7">
    <location>
        <begin position="843"/>
        <end position="853"/>
    </location>
</feature>
<dbReference type="InterPro" id="IPR011993">
    <property type="entry name" value="PH-like_dom_sf"/>
</dbReference>
<keyword evidence="1" id="KW-0343">GTPase activation</keyword>
<keyword evidence="3 6" id="KW-0863">Zinc-finger</keyword>
<gene>
    <name evidence="10" type="ORF">LPJ64_001135</name>
</gene>
<evidence type="ECO:0000256" key="6">
    <source>
        <dbReference type="PROSITE-ProRule" id="PRU00288"/>
    </source>
</evidence>
<dbReference type="Gene3D" id="1.10.220.150">
    <property type="entry name" value="Arf GTPase activating protein"/>
    <property type="match status" value="1"/>
</dbReference>
<dbReference type="InterPro" id="IPR038508">
    <property type="entry name" value="ArfGAP_dom_sf"/>
</dbReference>
<dbReference type="InterPro" id="IPR045258">
    <property type="entry name" value="ACAP1/2/3-like"/>
</dbReference>
<dbReference type="InterPro" id="IPR036770">
    <property type="entry name" value="Ankyrin_rpt-contain_sf"/>
</dbReference>
<dbReference type="GO" id="GO:0008270">
    <property type="term" value="F:zinc ion binding"/>
    <property type="evidence" value="ECO:0007669"/>
    <property type="project" value="UniProtKB-KW"/>
</dbReference>
<dbReference type="InterPro" id="IPR001849">
    <property type="entry name" value="PH_domain"/>
</dbReference>
<dbReference type="Pfam" id="PF01412">
    <property type="entry name" value="ArfGap"/>
    <property type="match status" value="1"/>
</dbReference>
<dbReference type="Proteomes" id="UP001145021">
    <property type="component" value="Unassembled WGS sequence"/>
</dbReference>
<dbReference type="EMBL" id="JANBOH010000028">
    <property type="protein sequence ID" value="KAJ1647472.1"/>
    <property type="molecule type" value="Genomic_DNA"/>
</dbReference>
<dbReference type="Pfam" id="PF00169">
    <property type="entry name" value="PH"/>
    <property type="match status" value="1"/>
</dbReference>
<protein>
    <recommendedName>
        <fullName evidence="12">ArfGap-domain-containing protein</fullName>
    </recommendedName>
</protein>
<feature type="domain" description="PH" evidence="8">
    <location>
        <begin position="376"/>
        <end position="474"/>
    </location>
</feature>
<dbReference type="FunFam" id="1.10.220.150:FF:000009">
    <property type="entry name" value="stromal membrane-associated protein 1 isoform X1"/>
    <property type="match status" value="1"/>
</dbReference>
<evidence type="ECO:0008006" key="12">
    <source>
        <dbReference type="Google" id="ProtNLM"/>
    </source>
</evidence>
<dbReference type="SMART" id="SM00105">
    <property type="entry name" value="ArfGap"/>
    <property type="match status" value="1"/>
</dbReference>
<dbReference type="InterPro" id="IPR001164">
    <property type="entry name" value="ArfGAP_dom"/>
</dbReference>
<dbReference type="SMART" id="SM00233">
    <property type="entry name" value="PH"/>
    <property type="match status" value="1"/>
</dbReference>
<dbReference type="Gene3D" id="2.30.29.30">
    <property type="entry name" value="Pleckstrin-homology domain (PH domain)/Phosphotyrosine-binding domain (PTB)"/>
    <property type="match status" value="1"/>
</dbReference>
<dbReference type="SUPFAM" id="SSF50729">
    <property type="entry name" value="PH domain-like"/>
    <property type="match status" value="1"/>
</dbReference>
<dbReference type="PROSITE" id="PS50297">
    <property type="entry name" value="ANK_REP_REGION"/>
    <property type="match status" value="1"/>
</dbReference>
<evidence type="ECO:0000256" key="2">
    <source>
        <dbReference type="ARBA" id="ARBA00022723"/>
    </source>
</evidence>
<dbReference type="AlphaFoldDB" id="A0A9W7XQJ8"/>
<feature type="repeat" description="ANK" evidence="5">
    <location>
        <begin position="765"/>
        <end position="797"/>
    </location>
</feature>
<accession>A0A9W7XQJ8</accession>
<dbReference type="InterPro" id="IPR037278">
    <property type="entry name" value="ARFGAP/RecO"/>
</dbReference>
<dbReference type="SUPFAM" id="SSF48403">
    <property type="entry name" value="Ankyrin repeat"/>
    <property type="match status" value="1"/>
</dbReference>
<dbReference type="PANTHER" id="PTHR23180">
    <property type="entry name" value="CENTAURIN/ARF"/>
    <property type="match status" value="1"/>
</dbReference>
<dbReference type="GO" id="GO:0005737">
    <property type="term" value="C:cytoplasm"/>
    <property type="evidence" value="ECO:0007669"/>
    <property type="project" value="InterPro"/>
</dbReference>
<feature type="region of interest" description="Disordered" evidence="7">
    <location>
        <begin position="879"/>
        <end position="898"/>
    </location>
</feature>
<proteinExistence type="predicted"/>
<dbReference type="SUPFAM" id="SSF103657">
    <property type="entry name" value="BAR/IMD domain-like"/>
    <property type="match status" value="1"/>
</dbReference>
<dbReference type="PRINTS" id="PR00405">
    <property type="entry name" value="REVINTRACTNG"/>
</dbReference>
<dbReference type="PROSITE" id="PS50003">
    <property type="entry name" value="PH_DOMAIN"/>
    <property type="match status" value="1"/>
</dbReference>
<dbReference type="PROSITE" id="PS50115">
    <property type="entry name" value="ARFGAP"/>
    <property type="match status" value="1"/>
</dbReference>
<feature type="compositionally biased region" description="Acidic residues" evidence="7">
    <location>
        <begin position="286"/>
        <end position="307"/>
    </location>
</feature>
<comment type="caution">
    <text evidence="10">The sequence shown here is derived from an EMBL/GenBank/DDBJ whole genome shotgun (WGS) entry which is preliminary data.</text>
</comment>
<evidence type="ECO:0000256" key="1">
    <source>
        <dbReference type="ARBA" id="ARBA00022468"/>
    </source>
</evidence>
<dbReference type="Pfam" id="PF16746">
    <property type="entry name" value="BAR_3"/>
    <property type="match status" value="1"/>
</dbReference>
<dbReference type="GO" id="GO:0005096">
    <property type="term" value="F:GTPase activator activity"/>
    <property type="evidence" value="ECO:0007669"/>
    <property type="project" value="UniProtKB-KW"/>
</dbReference>
<evidence type="ECO:0000313" key="11">
    <source>
        <dbReference type="Proteomes" id="UP001145021"/>
    </source>
</evidence>
<feature type="compositionally biased region" description="Basic and acidic residues" evidence="7">
    <location>
        <begin position="314"/>
        <end position="327"/>
    </location>
</feature>
<feature type="region of interest" description="Disordered" evidence="7">
    <location>
        <begin position="832"/>
        <end position="855"/>
    </location>
</feature>
<name>A0A9W7XQJ8_9FUNG</name>
<dbReference type="PROSITE" id="PS50088">
    <property type="entry name" value="ANK_REPEAT"/>
    <property type="match status" value="2"/>
</dbReference>
<dbReference type="InterPro" id="IPR004148">
    <property type="entry name" value="BAR_dom"/>
</dbReference>
<dbReference type="PANTHER" id="PTHR23180:SF160">
    <property type="entry name" value="ADP-RIBOSYLATION FACTOR GTPASE-ACTIVATING PROTEIN EFFECTOR PROTEIN 1"/>
    <property type="match status" value="1"/>
</dbReference>
<keyword evidence="2" id="KW-0479">Metal-binding</keyword>